<dbReference type="EMBL" id="JPKY01000090">
    <property type="protein sequence ID" value="KFH42591.1"/>
    <property type="molecule type" value="Genomic_DNA"/>
</dbReference>
<protein>
    <submittedName>
        <fullName evidence="3">Uncharacterized protein</fullName>
    </submittedName>
</protein>
<proteinExistence type="predicted"/>
<feature type="transmembrane region" description="Helical" evidence="2">
    <location>
        <begin position="51"/>
        <end position="73"/>
    </location>
</feature>
<dbReference type="Proteomes" id="UP000029964">
    <property type="component" value="Unassembled WGS sequence"/>
</dbReference>
<organism evidence="3 4">
    <name type="scientific">Hapsidospora chrysogenum (strain ATCC 11550 / CBS 779.69 / DSM 880 / IAM 14645 / JCM 23072 / IMI 49137)</name>
    <name type="common">Acremonium chrysogenum</name>
    <dbReference type="NCBI Taxonomy" id="857340"/>
    <lineage>
        <taxon>Eukaryota</taxon>
        <taxon>Fungi</taxon>
        <taxon>Dikarya</taxon>
        <taxon>Ascomycota</taxon>
        <taxon>Pezizomycotina</taxon>
        <taxon>Sordariomycetes</taxon>
        <taxon>Hypocreomycetidae</taxon>
        <taxon>Hypocreales</taxon>
        <taxon>Bionectriaceae</taxon>
        <taxon>Hapsidospora</taxon>
    </lineage>
</organism>
<keyword evidence="4" id="KW-1185">Reference proteome</keyword>
<feature type="compositionally biased region" description="Low complexity" evidence="1">
    <location>
        <begin position="91"/>
        <end position="108"/>
    </location>
</feature>
<reference evidence="4" key="1">
    <citation type="journal article" date="2014" name="Genome Announc.">
        <title>Genome sequence and annotation of Acremonium chrysogenum, producer of the beta-lactam antibiotic cephalosporin C.</title>
        <authorList>
            <person name="Terfehr D."/>
            <person name="Dahlmann T.A."/>
            <person name="Specht T."/>
            <person name="Zadra I."/>
            <person name="Kuernsteiner H."/>
            <person name="Kueck U."/>
        </authorList>
    </citation>
    <scope>NUCLEOTIDE SEQUENCE [LARGE SCALE GENOMIC DNA]</scope>
    <source>
        <strain evidence="4">ATCC 11550 / CBS 779.69 / DSM 880 / IAM 14645 / JCM 23072 / IMI 49137</strain>
    </source>
</reference>
<evidence type="ECO:0000313" key="3">
    <source>
        <dbReference type="EMBL" id="KFH42591.1"/>
    </source>
</evidence>
<comment type="caution">
    <text evidence="3">The sequence shown here is derived from an EMBL/GenBank/DDBJ whole genome shotgun (WGS) entry which is preliminary data.</text>
</comment>
<evidence type="ECO:0000256" key="2">
    <source>
        <dbReference type="SAM" id="Phobius"/>
    </source>
</evidence>
<evidence type="ECO:0000256" key="1">
    <source>
        <dbReference type="SAM" id="MobiDB-lite"/>
    </source>
</evidence>
<gene>
    <name evidence="3" type="ORF">ACRE_066830</name>
</gene>
<dbReference type="AlphaFoldDB" id="A0A086SZQ9"/>
<keyword evidence="2" id="KW-1133">Transmembrane helix</keyword>
<accession>A0A086SZQ9</accession>
<feature type="compositionally biased region" description="Basic residues" evidence="1">
    <location>
        <begin position="81"/>
        <end position="90"/>
    </location>
</feature>
<dbReference type="STRING" id="857340.A0A086SZQ9"/>
<keyword evidence="2" id="KW-0812">Transmembrane</keyword>
<name>A0A086SZQ9_HAPC1</name>
<dbReference type="HOGENOM" id="CLU_2096139_0_0_1"/>
<evidence type="ECO:0000313" key="4">
    <source>
        <dbReference type="Proteomes" id="UP000029964"/>
    </source>
</evidence>
<feature type="region of interest" description="Disordered" evidence="1">
    <location>
        <begin position="81"/>
        <end position="116"/>
    </location>
</feature>
<sequence>MYIPLSRRELAPPVRPDHHDGGVESLFRVHRLLPRQFSPNGTENANIRTGIVVGVVLGVFLISVLTFCWFYRYSIRFTYRKKRRHGHKSGSSKSSKSSRSSDGGAPPEAGDPPPEG</sequence>
<keyword evidence="2" id="KW-0472">Membrane</keyword>